<sequence>MVHYTMKMQRDSFIETLSNDMILNAYPNGKIVKWDQIAAGKKAFKKYWNYLIVRIGFNLLLPLIMLCFDIILPIKYLLACFFRRKNKQTFKRMFVGHDRRLYTITERIGLPKNDDMWLRLMSDTYAIPNDKQKADVLDFVTPSEIIKSAIQSVIIHINAMRIFGYNIYFLSYKAFEWCITDYALRNIPENVELVYSYICDRFAIMIDKLPHQQKTLIQHGTMHFGNKTVEIPYLEFHTERGFYIWNSLYKSSPSTVYCYTEIDEWALSNSVIANKSKFIHIGYGFVPAFKPEKKSVLIVSNYYIFARREEYIIKQLQDLDIEIYLKNHPSHSNSLYNDMKSKYRFNFISGLDTSLPAVDMLISYDSTLAYEYASIGIKVLYYGHFDLDNIKNIVSEKLSLDN</sequence>
<feature type="transmembrane region" description="Helical" evidence="1">
    <location>
        <begin position="51"/>
        <end position="78"/>
    </location>
</feature>
<dbReference type="PATRIC" id="fig|818.23.peg.3077"/>
<reference evidence="2 4" key="1">
    <citation type="submission" date="2015-09" db="EMBL/GenBank/DDBJ databases">
        <authorList>
            <consortium name="Pathogen Informatics"/>
        </authorList>
    </citation>
    <scope>NUCLEOTIDE SEQUENCE [LARGE SCALE GENOMIC DNA]</scope>
    <source>
        <strain evidence="2 4">2789STDY5834899</strain>
    </source>
</reference>
<reference evidence="3" key="2">
    <citation type="submission" date="2021-06" db="EMBL/GenBank/DDBJ databases">
        <title>Interrogation of the integrated mobile genetic elements in gut-associated Bacteroides with a consensus prediction approach.</title>
        <authorList>
            <person name="Campbell D.E."/>
            <person name="Leigh J.R."/>
            <person name="Kim T."/>
            <person name="England W."/>
            <person name="Whitaker R.J."/>
            <person name="Degnan P.H."/>
        </authorList>
    </citation>
    <scope>NUCLEOTIDE SEQUENCE</scope>
    <source>
        <strain evidence="3">VPI-3443</strain>
    </source>
</reference>
<evidence type="ECO:0000313" key="4">
    <source>
        <dbReference type="Proteomes" id="UP000095576"/>
    </source>
</evidence>
<dbReference type="AlphaFoldDB" id="A0A0N7IAC7"/>
<accession>A0A0N7IAC7</accession>
<keyword evidence="1" id="KW-1133">Transmembrane helix</keyword>
<dbReference type="RefSeq" id="WP_055300241.1">
    <property type="nucleotide sequence ID" value="NZ_CP083679.1"/>
</dbReference>
<dbReference type="EMBL" id="CP083685">
    <property type="protein sequence ID" value="UYU93093.1"/>
    <property type="molecule type" value="Genomic_DNA"/>
</dbReference>
<keyword evidence="1" id="KW-0812">Transmembrane</keyword>
<evidence type="ECO:0000313" key="2">
    <source>
        <dbReference type="EMBL" id="CUP71915.1"/>
    </source>
</evidence>
<keyword evidence="1" id="KW-0472">Membrane</keyword>
<dbReference type="Proteomes" id="UP000095576">
    <property type="component" value="Unassembled WGS sequence"/>
</dbReference>
<dbReference type="Proteomes" id="UP001162960">
    <property type="component" value="Chromosome"/>
</dbReference>
<dbReference type="EMBL" id="CZAP01000011">
    <property type="protein sequence ID" value="CUP71915.1"/>
    <property type="molecule type" value="Genomic_DNA"/>
</dbReference>
<organism evidence="2 4">
    <name type="scientific">Bacteroides thetaiotaomicron</name>
    <dbReference type="NCBI Taxonomy" id="818"/>
    <lineage>
        <taxon>Bacteria</taxon>
        <taxon>Pseudomonadati</taxon>
        <taxon>Bacteroidota</taxon>
        <taxon>Bacteroidia</taxon>
        <taxon>Bacteroidales</taxon>
        <taxon>Bacteroidaceae</taxon>
        <taxon>Bacteroides</taxon>
    </lineage>
</organism>
<evidence type="ECO:0000313" key="3">
    <source>
        <dbReference type="EMBL" id="UYU93093.1"/>
    </source>
</evidence>
<evidence type="ECO:0000256" key="1">
    <source>
        <dbReference type="SAM" id="Phobius"/>
    </source>
</evidence>
<dbReference type="KEGG" id="btho:Btheta7330_02987"/>
<name>A0A0N7IAC7_BACT4</name>
<gene>
    <name evidence="2" type="ORF">ERS852511_02985</name>
    <name evidence="3" type="ORF">KQP74_10725</name>
</gene>
<proteinExistence type="predicted"/>
<protein>
    <submittedName>
        <fullName evidence="2">Uncharacterized protein</fullName>
    </submittedName>
</protein>